<evidence type="ECO:0000256" key="2">
    <source>
        <dbReference type="SAM" id="Phobius"/>
    </source>
</evidence>
<dbReference type="AlphaFoldDB" id="A0A4Z0A846"/>
<dbReference type="InterPro" id="IPR052743">
    <property type="entry name" value="Glutaminase_GtaA"/>
</dbReference>
<dbReference type="STRING" id="135208.A0A4Z0A846"/>
<evidence type="ECO:0000313" key="4">
    <source>
        <dbReference type="EMBL" id="TFY82660.1"/>
    </source>
</evidence>
<feature type="transmembrane region" description="Helical" evidence="2">
    <location>
        <begin position="405"/>
        <end position="428"/>
    </location>
</feature>
<feature type="domain" description="Glutaminase A central" evidence="3">
    <location>
        <begin position="40"/>
        <end position="213"/>
    </location>
</feature>
<sequence length="581" mass="62911">MTRYSDIGNAINDFLSDFSNARQRAETLDDRILHAAAGVSPDYQDLVSLAVRQVYGATELTVAMGTDGKWNTSDVMMFMKNIGGTTARQARLPALRRVNPVEILYAAWPMFMYLDPALGPPLLEPLLRFQDSPAWPNPYAAQDAGQQYPAVKPTTGMHNQRIEQTSNMIIMVYAHMATTGDSSLVARYYNLLKSWADFLVQNSMDISGDSFQDTLFAFVMVFPKVVDEHDFQANATALTTSWKSTALTDKNRILGSFGNNGSWTLGYNVFADAWLKTGIVDQDVFQAQNDLFTSLLLPGQKTYQYGLPIDSQGPLNGAASSTSSISDNTTRNTMISLLRAYASYNGTNAVFADIYDSETGQASSGQASPAQGAMFAPLVLNQIGGNSGSGSSHTLNSSPRVHAGAIAGGVVGGIALVGGITVLVIWLLRCRKRERGRRQALTLEPEDQQEMSWVTPFTSYYDTSTGGSQSALAIGQHQATPLQTTSDSGRPMLQEASSSYTESAAARKRQAALGISTSSPSGEDLHNPDPESAAAVPSGAEASRNLEREVERLRREMEVIQAERARDLAPPSYDETRAAND</sequence>
<feature type="domain" description="Glutaminase A central" evidence="3">
    <location>
        <begin position="227"/>
        <end position="377"/>
    </location>
</feature>
<organism evidence="4 5">
    <name type="scientific">Hericium alpestre</name>
    <dbReference type="NCBI Taxonomy" id="135208"/>
    <lineage>
        <taxon>Eukaryota</taxon>
        <taxon>Fungi</taxon>
        <taxon>Dikarya</taxon>
        <taxon>Basidiomycota</taxon>
        <taxon>Agaricomycotina</taxon>
        <taxon>Agaricomycetes</taxon>
        <taxon>Russulales</taxon>
        <taxon>Hericiaceae</taxon>
        <taxon>Hericium</taxon>
    </lineage>
</organism>
<dbReference type="Proteomes" id="UP000298061">
    <property type="component" value="Unassembled WGS sequence"/>
</dbReference>
<feature type="compositionally biased region" description="Basic and acidic residues" evidence="1">
    <location>
        <begin position="544"/>
        <end position="567"/>
    </location>
</feature>
<feature type="region of interest" description="Disordered" evidence="1">
    <location>
        <begin position="475"/>
        <end position="581"/>
    </location>
</feature>
<dbReference type="OrthoDB" id="3918848at2759"/>
<comment type="caution">
    <text evidence="4">The sequence shown here is derived from an EMBL/GenBank/DDBJ whole genome shotgun (WGS) entry which is preliminary data.</text>
</comment>
<feature type="compositionally biased region" description="Polar residues" evidence="1">
    <location>
        <begin position="475"/>
        <end position="488"/>
    </location>
</feature>
<evidence type="ECO:0000259" key="3">
    <source>
        <dbReference type="Pfam" id="PF16335"/>
    </source>
</evidence>
<dbReference type="PANTHER" id="PTHR31987:SF14">
    <property type="entry name" value="PUTATIVE (AFU_ORTHOLOGUE AFUA_6G09910)-RELATED"/>
    <property type="match status" value="1"/>
</dbReference>
<dbReference type="InterPro" id="IPR008928">
    <property type="entry name" value="6-hairpin_glycosidase_sf"/>
</dbReference>
<protein>
    <recommendedName>
        <fullName evidence="3">Glutaminase A central domain-containing protein</fullName>
    </recommendedName>
</protein>
<name>A0A4Z0A846_9AGAM</name>
<keyword evidence="2" id="KW-0812">Transmembrane</keyword>
<keyword evidence="5" id="KW-1185">Reference proteome</keyword>
<keyword evidence="2" id="KW-0472">Membrane</keyword>
<evidence type="ECO:0000256" key="1">
    <source>
        <dbReference type="SAM" id="MobiDB-lite"/>
    </source>
</evidence>
<dbReference type="EMBL" id="SFCI01000089">
    <property type="protein sequence ID" value="TFY82660.1"/>
    <property type="molecule type" value="Genomic_DNA"/>
</dbReference>
<dbReference type="GO" id="GO:0005975">
    <property type="term" value="P:carbohydrate metabolic process"/>
    <property type="evidence" value="ECO:0007669"/>
    <property type="project" value="InterPro"/>
</dbReference>
<feature type="compositionally biased region" description="Low complexity" evidence="1">
    <location>
        <begin position="495"/>
        <end position="504"/>
    </location>
</feature>
<proteinExistence type="predicted"/>
<dbReference type="PANTHER" id="PTHR31987">
    <property type="entry name" value="GLUTAMINASE A-RELATED"/>
    <property type="match status" value="1"/>
</dbReference>
<dbReference type="SUPFAM" id="SSF48208">
    <property type="entry name" value="Six-hairpin glycosidases"/>
    <property type="match status" value="1"/>
</dbReference>
<dbReference type="Pfam" id="PF16335">
    <property type="entry name" value="GtaA_6_Hairpin"/>
    <property type="match status" value="2"/>
</dbReference>
<gene>
    <name evidence="4" type="ORF">EWM64_g1355</name>
</gene>
<reference evidence="4 5" key="1">
    <citation type="submission" date="2019-02" db="EMBL/GenBank/DDBJ databases">
        <title>Genome sequencing of the rare red list fungi Hericium alpestre (H. flagellum).</title>
        <authorList>
            <person name="Buettner E."/>
            <person name="Kellner H."/>
        </authorList>
    </citation>
    <scope>NUCLEOTIDE SEQUENCE [LARGE SCALE GENOMIC DNA]</scope>
    <source>
        <strain evidence="4 5">DSM 108284</strain>
    </source>
</reference>
<evidence type="ECO:0000313" key="5">
    <source>
        <dbReference type="Proteomes" id="UP000298061"/>
    </source>
</evidence>
<keyword evidence="2" id="KW-1133">Transmembrane helix</keyword>
<accession>A0A4Z0A846</accession>
<dbReference type="InterPro" id="IPR032514">
    <property type="entry name" value="GtaA_central"/>
</dbReference>